<proteinExistence type="predicted"/>
<dbReference type="EMBL" id="AGAZ01000082">
    <property type="protein sequence ID" value="EGZ43893.1"/>
    <property type="molecule type" value="Genomic_DNA"/>
</dbReference>
<dbReference type="STRING" id="1030841.HMPREF9370_2532"/>
<organism evidence="1 2">
    <name type="scientific">Neisseria wadsworthii 9715</name>
    <dbReference type="NCBI Taxonomy" id="1030841"/>
    <lineage>
        <taxon>Bacteria</taxon>
        <taxon>Pseudomonadati</taxon>
        <taxon>Pseudomonadota</taxon>
        <taxon>Betaproteobacteria</taxon>
        <taxon>Neisseriales</taxon>
        <taxon>Neisseriaceae</taxon>
        <taxon>Neisseria</taxon>
    </lineage>
</organism>
<gene>
    <name evidence="1" type="ORF">HMPREF9370_2532</name>
</gene>
<protein>
    <submittedName>
        <fullName evidence="1">HrgA protein</fullName>
    </submittedName>
</protein>
<dbReference type="HOGENOM" id="CLU_074541_3_0_4"/>
<reference evidence="1 2" key="1">
    <citation type="submission" date="2011-06" db="EMBL/GenBank/DDBJ databases">
        <authorList>
            <person name="Muzny D."/>
            <person name="Qin X."/>
            <person name="Deng J."/>
            <person name="Jiang H."/>
            <person name="Liu Y."/>
            <person name="Qu J."/>
            <person name="Song X.-Z."/>
            <person name="Zhang L."/>
            <person name="Thornton R."/>
            <person name="Coyle M."/>
            <person name="Francisco L."/>
            <person name="Jackson L."/>
            <person name="Javaid M."/>
            <person name="Korchina V."/>
            <person name="Kovar C."/>
            <person name="Mata R."/>
            <person name="Mathew T."/>
            <person name="Ngo R."/>
            <person name="Nguyen L."/>
            <person name="Nguyen N."/>
            <person name="Okwuonu G."/>
            <person name="Ongeri F."/>
            <person name="Pham C."/>
            <person name="Simmons D."/>
            <person name="Wilczek-Boney K."/>
            <person name="Hale W."/>
            <person name="Jakkamsetti A."/>
            <person name="Pham P."/>
            <person name="Ruth R."/>
            <person name="San Lucas F."/>
            <person name="Warren J."/>
            <person name="Zhang J."/>
            <person name="Zhao Z."/>
            <person name="Zhou C."/>
            <person name="Zhu D."/>
            <person name="Lee S."/>
            <person name="Bess C."/>
            <person name="Blankenburg K."/>
            <person name="Forbes L."/>
            <person name="Fu Q."/>
            <person name="Gubbala S."/>
            <person name="Hirani K."/>
            <person name="Jayaseelan J.C."/>
            <person name="Lara F."/>
            <person name="Munidasa M."/>
            <person name="Palculict T."/>
            <person name="Patil S."/>
            <person name="Pu L.-L."/>
            <person name="Saada N."/>
            <person name="Tang L."/>
            <person name="Weissenberger G."/>
            <person name="Zhu Y."/>
            <person name="Hemphill L."/>
            <person name="Shang Y."/>
            <person name="Youmans B."/>
            <person name="Ayvaz T."/>
            <person name="Ross M."/>
            <person name="Santibanez J."/>
            <person name="Aqrawi P."/>
            <person name="Gross S."/>
            <person name="Joshi V."/>
            <person name="Fowler G."/>
            <person name="Nazareth L."/>
            <person name="Reid J."/>
            <person name="Worley K."/>
            <person name="Petrosino J."/>
            <person name="Highlander S."/>
            <person name="Gibbs R."/>
        </authorList>
    </citation>
    <scope>NUCLEOTIDE SEQUENCE [LARGE SCALE GENOMIC DNA]</scope>
    <source>
        <strain evidence="1 2">9715</strain>
    </source>
</reference>
<name>G4CTX2_9NEIS</name>
<accession>G4CTX2</accession>
<evidence type="ECO:0000313" key="1">
    <source>
        <dbReference type="EMBL" id="EGZ43893.1"/>
    </source>
</evidence>
<dbReference type="RefSeq" id="WP_009117672.1">
    <property type="nucleotide sequence ID" value="NZ_JH165159.1"/>
</dbReference>
<dbReference type="Proteomes" id="UP000005336">
    <property type="component" value="Unassembled WGS sequence"/>
</dbReference>
<sequence length="115" mass="13305">MKRELNGSNVRESFFQAVSNSGWANEGYLVTTAIVGEHTEQELRILSALHGIGVIILNTQEWSDSEIWLPAKRKEQIDWQSVNRIVEQNTDFQTFIEYVAIYFQSGKIVENNWNQ</sequence>
<keyword evidence="2" id="KW-1185">Reference proteome</keyword>
<dbReference type="AlphaFoldDB" id="G4CTX2"/>
<evidence type="ECO:0000313" key="2">
    <source>
        <dbReference type="Proteomes" id="UP000005336"/>
    </source>
</evidence>
<dbReference type="PATRIC" id="fig|1030841.3.peg.2523"/>
<comment type="caution">
    <text evidence="1">The sequence shown here is derived from an EMBL/GenBank/DDBJ whole genome shotgun (WGS) entry which is preliminary data.</text>
</comment>